<dbReference type="Pfam" id="PF09538">
    <property type="entry name" value="FYDLN_acid"/>
    <property type="match status" value="1"/>
</dbReference>
<dbReference type="RefSeq" id="WP_132806532.1">
    <property type="nucleotide sequence ID" value="NZ_SMAK01000005.1"/>
</dbReference>
<proteinExistence type="predicted"/>
<comment type="caution">
    <text evidence="2">The sequence shown here is derived from an EMBL/GenBank/DDBJ whole genome shotgun (WGS) entry which is preliminary data.</text>
</comment>
<dbReference type="NCBIfam" id="TIGR02300">
    <property type="entry name" value="FYDLN_acid"/>
    <property type="match status" value="1"/>
</dbReference>
<protein>
    <submittedName>
        <fullName evidence="2">Uncharacterized protein (TIGR02300 family)</fullName>
    </submittedName>
</protein>
<organism evidence="2 3">
    <name type="scientific">Tepidamorphus gemmatus</name>
    <dbReference type="NCBI Taxonomy" id="747076"/>
    <lineage>
        <taxon>Bacteria</taxon>
        <taxon>Pseudomonadati</taxon>
        <taxon>Pseudomonadota</taxon>
        <taxon>Alphaproteobacteria</taxon>
        <taxon>Hyphomicrobiales</taxon>
        <taxon>Tepidamorphaceae</taxon>
        <taxon>Tepidamorphus</taxon>
    </lineage>
</organism>
<evidence type="ECO:0000313" key="2">
    <source>
        <dbReference type="EMBL" id="TCT10692.1"/>
    </source>
</evidence>
<name>A0A4R3MC28_9HYPH</name>
<evidence type="ECO:0000313" key="3">
    <source>
        <dbReference type="Proteomes" id="UP000295678"/>
    </source>
</evidence>
<sequence>MAKPELGTKRICGACGTRFYDLMKDPIVCPKCGTIYDVAVIAARTKPATAKPAAEDAEDLDEEEQDEALVALEDADAEEEDTGRADPEIDDDEIPDLEDEDIGDDADDEFLPDDEDEGDDVSVLIEGDIEGDEET</sequence>
<accession>A0A4R3MC28</accession>
<keyword evidence="3" id="KW-1185">Reference proteome</keyword>
<gene>
    <name evidence="2" type="ORF">EDC22_105191</name>
</gene>
<dbReference type="OrthoDB" id="9815689at2"/>
<reference evidence="2 3" key="1">
    <citation type="submission" date="2019-03" db="EMBL/GenBank/DDBJ databases">
        <title>Genomic Encyclopedia of Type Strains, Phase IV (KMG-IV): sequencing the most valuable type-strain genomes for metagenomic binning, comparative biology and taxonomic classification.</title>
        <authorList>
            <person name="Goeker M."/>
        </authorList>
    </citation>
    <scope>NUCLEOTIDE SEQUENCE [LARGE SCALE GENOMIC DNA]</scope>
    <source>
        <strain evidence="2 3">DSM 19345</strain>
    </source>
</reference>
<feature type="compositionally biased region" description="Acidic residues" evidence="1">
    <location>
        <begin position="88"/>
        <end position="120"/>
    </location>
</feature>
<feature type="compositionally biased region" description="Acidic residues" evidence="1">
    <location>
        <begin position="55"/>
        <end position="81"/>
    </location>
</feature>
<dbReference type="AlphaFoldDB" id="A0A4R3MC28"/>
<dbReference type="EMBL" id="SMAK01000005">
    <property type="protein sequence ID" value="TCT10692.1"/>
    <property type="molecule type" value="Genomic_DNA"/>
</dbReference>
<dbReference type="InterPro" id="IPR012644">
    <property type="entry name" value="CHP02300_FYDLN_acid"/>
</dbReference>
<dbReference type="Proteomes" id="UP000295678">
    <property type="component" value="Unassembled WGS sequence"/>
</dbReference>
<feature type="region of interest" description="Disordered" evidence="1">
    <location>
        <begin position="46"/>
        <end position="135"/>
    </location>
</feature>
<evidence type="ECO:0000256" key="1">
    <source>
        <dbReference type="SAM" id="MobiDB-lite"/>
    </source>
</evidence>